<comment type="caution">
    <text evidence="1">The sequence shown here is derived from an EMBL/GenBank/DDBJ whole genome shotgun (WGS) entry which is preliminary data.</text>
</comment>
<sequence>MNNLIFENHDAYLLYQAALERNPNLSAHGNMSVRYALFLYYKTHPEEKPRGYRYIQTA</sequence>
<accession>A0ABR7FK26</accession>
<keyword evidence="2" id="KW-1185">Reference proteome</keyword>
<protein>
    <submittedName>
        <fullName evidence="1">Uncharacterized protein</fullName>
    </submittedName>
</protein>
<reference evidence="1 2" key="1">
    <citation type="submission" date="2020-08" db="EMBL/GenBank/DDBJ databases">
        <title>Genome public.</title>
        <authorList>
            <person name="Liu C."/>
            <person name="Sun Q."/>
        </authorList>
    </citation>
    <scope>NUCLEOTIDE SEQUENCE [LARGE SCALE GENOMIC DNA]</scope>
    <source>
        <strain evidence="1 2">NSJ-34</strain>
    </source>
</reference>
<gene>
    <name evidence="1" type="ORF">H8S76_25310</name>
</gene>
<organism evidence="1 2">
    <name type="scientific">Blautia celeris</name>
    <dbReference type="NCBI Taxonomy" id="2763026"/>
    <lineage>
        <taxon>Bacteria</taxon>
        <taxon>Bacillati</taxon>
        <taxon>Bacillota</taxon>
        <taxon>Clostridia</taxon>
        <taxon>Lachnospirales</taxon>
        <taxon>Lachnospiraceae</taxon>
        <taxon>Blautia</taxon>
    </lineage>
</organism>
<name>A0ABR7FK26_9FIRM</name>
<proteinExistence type="predicted"/>
<evidence type="ECO:0000313" key="1">
    <source>
        <dbReference type="EMBL" id="MBC5675554.1"/>
    </source>
</evidence>
<dbReference type="Proteomes" id="UP000654573">
    <property type="component" value="Unassembled WGS sequence"/>
</dbReference>
<dbReference type="RefSeq" id="WP_186971129.1">
    <property type="nucleotide sequence ID" value="NZ_JACOOU010000018.1"/>
</dbReference>
<dbReference type="EMBL" id="JACOOU010000018">
    <property type="protein sequence ID" value="MBC5675554.1"/>
    <property type="molecule type" value="Genomic_DNA"/>
</dbReference>
<evidence type="ECO:0000313" key="2">
    <source>
        <dbReference type="Proteomes" id="UP000654573"/>
    </source>
</evidence>